<dbReference type="InterPro" id="IPR031313">
    <property type="entry name" value="Sin1_PH_dom"/>
</dbReference>
<proteinExistence type="inferred from homology"/>
<feature type="domain" description="Sin1 N-terminal" evidence="2">
    <location>
        <begin position="18"/>
        <end position="150"/>
    </location>
</feature>
<feature type="domain" description="SIN1-type PH" evidence="4">
    <location>
        <begin position="347"/>
        <end position="470"/>
    </location>
</feature>
<dbReference type="PANTHER" id="PTHR13335">
    <property type="entry name" value="TARGET OF RAPAMYCIN COMPLEX 2 SUBUNIT MAPKAP1"/>
    <property type="match status" value="1"/>
</dbReference>
<accession>A0A1J1IRA6</accession>
<dbReference type="GO" id="GO:0005886">
    <property type="term" value="C:plasma membrane"/>
    <property type="evidence" value="ECO:0007669"/>
    <property type="project" value="TreeGrafter"/>
</dbReference>
<dbReference type="Proteomes" id="UP000183832">
    <property type="component" value="Unassembled WGS sequence"/>
</dbReference>
<dbReference type="GO" id="GO:0005737">
    <property type="term" value="C:cytoplasm"/>
    <property type="evidence" value="ECO:0007669"/>
    <property type="project" value="TreeGrafter"/>
</dbReference>
<comment type="similarity">
    <text evidence="1">Belongs to the SIN1 family.</text>
</comment>
<name>A0A1J1IRA6_9DIPT</name>
<reference evidence="5 6" key="1">
    <citation type="submission" date="2015-04" db="EMBL/GenBank/DDBJ databases">
        <authorList>
            <person name="Syromyatnikov M.Y."/>
            <person name="Popov V.N."/>
        </authorList>
    </citation>
    <scope>NUCLEOTIDE SEQUENCE [LARGE SCALE GENOMIC DNA]</scope>
</reference>
<gene>
    <name evidence="5" type="ORF">CLUMA_CG014505</name>
</gene>
<evidence type="ECO:0000256" key="1">
    <source>
        <dbReference type="ARBA" id="ARBA00009407"/>
    </source>
</evidence>
<dbReference type="InterPro" id="IPR008828">
    <property type="entry name" value="Sin1/Avo1"/>
</dbReference>
<dbReference type="AlphaFoldDB" id="A0A1J1IRA6"/>
<protein>
    <submittedName>
        <fullName evidence="5">CLUMA_CG014505, isoform A</fullName>
    </submittedName>
</protein>
<evidence type="ECO:0000259" key="3">
    <source>
        <dbReference type="Pfam" id="PF16978"/>
    </source>
</evidence>
<dbReference type="InterPro" id="IPR011993">
    <property type="entry name" value="PH-like_dom_sf"/>
</dbReference>
<dbReference type="InterPro" id="IPR032679">
    <property type="entry name" value="Sin1_N"/>
</dbReference>
<dbReference type="Pfam" id="PF16978">
    <property type="entry name" value="CRIM"/>
    <property type="match status" value="1"/>
</dbReference>
<evidence type="ECO:0000313" key="5">
    <source>
        <dbReference type="EMBL" id="CRL01041.1"/>
    </source>
</evidence>
<sequence>MATYNNKHWLLSHIRNSFVSTDDTGISELVMNSDDLAKSLALMHSKQLTMSPSPISGSEGNYRSMDENFYIYPGLDAPEEEDELLSQSFDINFAQEGPFFRFRTNTDAKLDKMNDMRKKQAQIKTIKCDDTIVKLNEEMDDNDELFIRKDYKNTSILPKRSKFAEQLEKMPPIPLNKFRKFSCFDGTSHPPNETRTIQVFVIPLPKEHRDYPIRCCVQASAKIEEFIGFILFKCTQDLPEVSQKVNFGDVNDYGLFISDETGEPDLDFPALDINEQVQRFQFSHLALSKRMVQYFQNRTLSVASDSNLMNPVVRQPSVDTNRSIPSTIRRTEEIAMNVHDTMVEAPIYRAYRVFLITKKHFRTEVQLGISGDKVEIDPLHQRNANYFFKPVKAIHYSMDSVAWCGISSRKSNRFEFKIAHNPMFLDPLTFGPSTSFVETSTPSTFTLKIHTFETDPTIAEEVVAKIDNILMLRTSSVRREYLNRHEKTKKSFIRKKKFPI</sequence>
<dbReference type="GO" id="GO:0005546">
    <property type="term" value="F:phosphatidylinositol-4,5-bisphosphate binding"/>
    <property type="evidence" value="ECO:0007669"/>
    <property type="project" value="TreeGrafter"/>
</dbReference>
<organism evidence="5 6">
    <name type="scientific">Clunio marinus</name>
    <dbReference type="NCBI Taxonomy" id="568069"/>
    <lineage>
        <taxon>Eukaryota</taxon>
        <taxon>Metazoa</taxon>
        <taxon>Ecdysozoa</taxon>
        <taxon>Arthropoda</taxon>
        <taxon>Hexapoda</taxon>
        <taxon>Insecta</taxon>
        <taxon>Pterygota</taxon>
        <taxon>Neoptera</taxon>
        <taxon>Endopterygota</taxon>
        <taxon>Diptera</taxon>
        <taxon>Nematocera</taxon>
        <taxon>Chironomoidea</taxon>
        <taxon>Chironomidae</taxon>
        <taxon>Clunio</taxon>
    </lineage>
</organism>
<dbReference type="EMBL" id="CVRI01000055">
    <property type="protein sequence ID" value="CRL01041.1"/>
    <property type="molecule type" value="Genomic_DNA"/>
</dbReference>
<dbReference type="Gene3D" id="2.30.29.30">
    <property type="entry name" value="Pleckstrin-homology domain (PH domain)/Phosphotyrosine-binding domain (PTB)"/>
    <property type="match status" value="1"/>
</dbReference>
<dbReference type="Pfam" id="PF05422">
    <property type="entry name" value="SIN1"/>
    <property type="match status" value="1"/>
</dbReference>
<evidence type="ECO:0000259" key="2">
    <source>
        <dbReference type="Pfam" id="PF05422"/>
    </source>
</evidence>
<dbReference type="InterPro" id="IPR031567">
    <property type="entry name" value="CRIM_dom"/>
</dbReference>
<dbReference type="PANTHER" id="PTHR13335:SF1">
    <property type="entry name" value="TARGET OF RAPAMYCIN COMPLEX 2 SUBUNIT MAPKAP1"/>
    <property type="match status" value="1"/>
</dbReference>
<feature type="domain" description="CRIM" evidence="3">
    <location>
        <begin position="161"/>
        <end position="293"/>
    </location>
</feature>
<dbReference type="GO" id="GO:0031932">
    <property type="term" value="C:TORC2 complex"/>
    <property type="evidence" value="ECO:0007669"/>
    <property type="project" value="InterPro"/>
</dbReference>
<evidence type="ECO:0000313" key="6">
    <source>
        <dbReference type="Proteomes" id="UP000183832"/>
    </source>
</evidence>
<dbReference type="STRING" id="568069.A0A1J1IRA6"/>
<dbReference type="GO" id="GO:0038203">
    <property type="term" value="P:TORC2 signaling"/>
    <property type="evidence" value="ECO:0007669"/>
    <property type="project" value="TreeGrafter"/>
</dbReference>
<dbReference type="OrthoDB" id="241990at2759"/>
<evidence type="ECO:0000259" key="4">
    <source>
        <dbReference type="Pfam" id="PF16979"/>
    </source>
</evidence>
<keyword evidence="6" id="KW-1185">Reference proteome</keyword>
<dbReference type="Pfam" id="PF16979">
    <property type="entry name" value="SIN1_PH"/>
    <property type="match status" value="1"/>
</dbReference>